<dbReference type="Proteomes" id="UP000794436">
    <property type="component" value="Unassembled WGS sequence"/>
</dbReference>
<evidence type="ECO:0000256" key="1">
    <source>
        <dbReference type="SAM" id="MobiDB-lite"/>
    </source>
</evidence>
<feature type="region of interest" description="Disordered" evidence="1">
    <location>
        <begin position="200"/>
        <end position="242"/>
    </location>
</feature>
<comment type="caution">
    <text evidence="3">The sequence shown here is derived from an EMBL/GenBank/DDBJ whole genome shotgun (WGS) entry which is preliminary data.</text>
</comment>
<feature type="region of interest" description="Disordered" evidence="1">
    <location>
        <begin position="24"/>
        <end position="59"/>
    </location>
</feature>
<protein>
    <recommendedName>
        <fullName evidence="2">WRKY19-like zinc finger domain-containing protein</fullName>
    </recommendedName>
</protein>
<evidence type="ECO:0000259" key="2">
    <source>
        <dbReference type="Pfam" id="PF24906"/>
    </source>
</evidence>
<sequence>MAQVENDFTYLLMFPTATNDAEAKTASSDYWSPPRSPASPRMTTPRRTQLQPQTSSSYAVEGGAYPASYETPAYPPQTSYLPTYAYPPQQPVMTESYYPTESTQWQGYGTYAKHPENYLDPLPMRQMNVPTSSQYLLPEPAVLAAVDADLYDERLLHEALATEYPPRPMPHTTWMGNYAPAYPYEPSSMPMSQYAAPPQLVRHDSSALSTHSSDSEFASTTASLNNETVSTTSRKRKRRSDSSAPARLCRVEGCTKGIRSRGLCKAHGGGRRCLTPGCTTSDQGGGHCVLHGGGRRCTISGCTKSAQWKGLCKMHGGARRCRYENCTKNGQVKQGYCRSHHNLVTRLQQEAEAKAAQH</sequence>
<dbReference type="PANTHER" id="PTHR31827">
    <property type="entry name" value="EMB|CAB89363.1"/>
    <property type="match status" value="1"/>
</dbReference>
<dbReference type="OrthoDB" id="42532at2759"/>
<dbReference type="InterPro" id="IPR056866">
    <property type="entry name" value="Znf_WRKY19"/>
</dbReference>
<dbReference type="Pfam" id="PF24906">
    <property type="entry name" value="Zf_WRKY19"/>
    <property type="match status" value="3"/>
</dbReference>
<dbReference type="EMBL" id="SPLM01000075">
    <property type="protein sequence ID" value="TMW61680.1"/>
    <property type="molecule type" value="Genomic_DNA"/>
</dbReference>
<feature type="domain" description="WRKY19-like zinc finger" evidence="2">
    <location>
        <begin position="294"/>
        <end position="317"/>
    </location>
</feature>
<evidence type="ECO:0000313" key="3">
    <source>
        <dbReference type="EMBL" id="TMW61680.1"/>
    </source>
</evidence>
<proteinExistence type="predicted"/>
<gene>
    <name evidence="3" type="ORF">Poli38472_010743</name>
</gene>
<feature type="domain" description="WRKY19-like zinc finger" evidence="2">
    <location>
        <begin position="247"/>
        <end position="269"/>
    </location>
</feature>
<feature type="compositionally biased region" description="Polar residues" evidence="1">
    <location>
        <begin position="216"/>
        <end position="229"/>
    </location>
</feature>
<evidence type="ECO:0000313" key="4">
    <source>
        <dbReference type="Proteomes" id="UP000794436"/>
    </source>
</evidence>
<name>A0A8K1FFI1_PYTOL</name>
<reference evidence="3" key="1">
    <citation type="submission" date="2019-03" db="EMBL/GenBank/DDBJ databases">
        <title>Long read genome sequence of the mycoparasitic Pythium oligandrum ATCC 38472 isolated from sugarbeet rhizosphere.</title>
        <authorList>
            <person name="Gaulin E."/>
        </authorList>
    </citation>
    <scope>NUCLEOTIDE SEQUENCE</scope>
    <source>
        <strain evidence="3">ATCC 38472_TT</strain>
    </source>
</reference>
<dbReference type="PANTHER" id="PTHR31827:SF1">
    <property type="entry name" value="EMB|CAB89363.1"/>
    <property type="match status" value="1"/>
</dbReference>
<dbReference type="AlphaFoldDB" id="A0A8K1FFI1"/>
<organism evidence="3 4">
    <name type="scientific">Pythium oligandrum</name>
    <name type="common">Mycoparasitic fungus</name>
    <dbReference type="NCBI Taxonomy" id="41045"/>
    <lineage>
        <taxon>Eukaryota</taxon>
        <taxon>Sar</taxon>
        <taxon>Stramenopiles</taxon>
        <taxon>Oomycota</taxon>
        <taxon>Peronosporomycetes</taxon>
        <taxon>Pythiales</taxon>
        <taxon>Pythiaceae</taxon>
        <taxon>Pythium</taxon>
    </lineage>
</organism>
<keyword evidence="4" id="KW-1185">Reference proteome</keyword>
<feature type="domain" description="WRKY19-like zinc finger" evidence="2">
    <location>
        <begin position="270"/>
        <end position="293"/>
    </location>
</feature>
<feature type="compositionally biased region" description="Low complexity" evidence="1">
    <location>
        <begin position="40"/>
        <end position="54"/>
    </location>
</feature>
<accession>A0A8K1FFI1</accession>